<keyword evidence="6" id="KW-1185">Reference proteome</keyword>
<evidence type="ECO:0000256" key="1">
    <source>
        <dbReference type="ARBA" id="ARBA00005964"/>
    </source>
</evidence>
<comment type="similarity">
    <text evidence="1 3">Belongs to the type-B carboxylesterase/lipase family.</text>
</comment>
<dbReference type="SUPFAM" id="SSF53474">
    <property type="entry name" value="alpha/beta-Hydrolases"/>
    <property type="match status" value="1"/>
</dbReference>
<dbReference type="Gene3D" id="3.40.50.1820">
    <property type="entry name" value="alpha/beta hydrolase"/>
    <property type="match status" value="1"/>
</dbReference>
<dbReference type="EMBL" id="JAZGQO010000014">
    <property type="protein sequence ID" value="KAK6171283.1"/>
    <property type="molecule type" value="Genomic_DNA"/>
</dbReference>
<dbReference type="InterPro" id="IPR029058">
    <property type="entry name" value="AB_hydrolase_fold"/>
</dbReference>
<name>A0AAN8PAG7_PATCE</name>
<feature type="domain" description="Carboxylesterase type B" evidence="4">
    <location>
        <begin position="1"/>
        <end position="435"/>
    </location>
</feature>
<evidence type="ECO:0000313" key="5">
    <source>
        <dbReference type="EMBL" id="KAK6171283.1"/>
    </source>
</evidence>
<comment type="caution">
    <text evidence="5">The sequence shown here is derived from an EMBL/GenBank/DDBJ whole genome shotgun (WGS) entry which is preliminary data.</text>
</comment>
<organism evidence="5 6">
    <name type="scientific">Patella caerulea</name>
    <name type="common">Rayed Mediterranean limpet</name>
    <dbReference type="NCBI Taxonomy" id="87958"/>
    <lineage>
        <taxon>Eukaryota</taxon>
        <taxon>Metazoa</taxon>
        <taxon>Spiralia</taxon>
        <taxon>Lophotrochozoa</taxon>
        <taxon>Mollusca</taxon>
        <taxon>Gastropoda</taxon>
        <taxon>Patellogastropoda</taxon>
        <taxon>Patelloidea</taxon>
        <taxon>Patellidae</taxon>
        <taxon>Patella</taxon>
    </lineage>
</organism>
<proteinExistence type="inferred from homology"/>
<evidence type="ECO:0000313" key="6">
    <source>
        <dbReference type="Proteomes" id="UP001347796"/>
    </source>
</evidence>
<evidence type="ECO:0000259" key="4">
    <source>
        <dbReference type="Pfam" id="PF00135"/>
    </source>
</evidence>
<protein>
    <recommendedName>
        <fullName evidence="3">Carboxylic ester hydrolase</fullName>
        <ecNumber evidence="3">3.1.1.-</ecNumber>
    </recommendedName>
</protein>
<gene>
    <name evidence="5" type="ORF">SNE40_019506</name>
</gene>
<keyword evidence="2 3" id="KW-0378">Hydrolase</keyword>
<accession>A0AAN8PAG7</accession>
<dbReference type="Pfam" id="PF00135">
    <property type="entry name" value="COesterase"/>
    <property type="match status" value="1"/>
</dbReference>
<dbReference type="AlphaFoldDB" id="A0AAN8PAG7"/>
<reference evidence="5 6" key="1">
    <citation type="submission" date="2024-01" db="EMBL/GenBank/DDBJ databases">
        <title>The genome of the rayed Mediterranean limpet Patella caerulea (Linnaeus, 1758).</title>
        <authorList>
            <person name="Anh-Thu Weber A."/>
            <person name="Halstead-Nussloch G."/>
        </authorList>
    </citation>
    <scope>NUCLEOTIDE SEQUENCE [LARGE SCALE GENOMIC DNA]</scope>
    <source>
        <strain evidence="5">AATW-2023a</strain>
        <tissue evidence="5">Whole specimen</tissue>
    </source>
</reference>
<dbReference type="PANTHER" id="PTHR43903">
    <property type="entry name" value="NEUROLIGIN"/>
    <property type="match status" value="1"/>
</dbReference>
<dbReference type="InterPro" id="IPR019826">
    <property type="entry name" value="Carboxylesterase_B_AS"/>
</dbReference>
<evidence type="ECO:0000256" key="2">
    <source>
        <dbReference type="ARBA" id="ARBA00022801"/>
    </source>
</evidence>
<sequence>MIFIHGGGFVVGKSSSYNGDILAAYGEVVVVTINYRVGPFGFLSTGDDQAPGNYGLWDQHLAIQWVKNNIASFGGDTSRITIFGESSGSASVMYQILFAGNKGLFQRAIAISGSATANWASVPKDSGLEYAKNLAIKFNCSVTKGKASEEILKCLRSIDDATEIATAEVNSVWAPTPDNDFIREDVIASIKWPPVSTPNYQEFDLILGTNGYEGHFFLHTAFQSILSNVTKAPITELRELFKNLVKATLPEIFSKSWEVFPKSLDSTDQAVDAIMFAYSASENPNNRDYNLKQICDFLTDVQMFIPTAVDARNHAYMNNRTKTYQYEFNQQYPFLLPEDTWLQGATHGGALPFIFGFPSSLFGYTPERAEAGWPFAKLVMDYWTNFAKTGDPNNPRSVPTTWKEYNFNEQDYLYFPNTGNPENKSYPNAQRVNFWLDYITTIIKHGEAAVPDSTCTPTASMSITHHNVVLLVISLCLLCCW</sequence>
<dbReference type="PROSITE" id="PS00122">
    <property type="entry name" value="CARBOXYLESTERASE_B_1"/>
    <property type="match status" value="1"/>
</dbReference>
<dbReference type="GO" id="GO:0016787">
    <property type="term" value="F:hydrolase activity"/>
    <property type="evidence" value="ECO:0007669"/>
    <property type="project" value="UniProtKB-KW"/>
</dbReference>
<evidence type="ECO:0000256" key="3">
    <source>
        <dbReference type="RuleBase" id="RU361235"/>
    </source>
</evidence>
<dbReference type="Proteomes" id="UP001347796">
    <property type="component" value="Unassembled WGS sequence"/>
</dbReference>
<dbReference type="InterPro" id="IPR051093">
    <property type="entry name" value="Neuroligin/BSAL"/>
</dbReference>
<dbReference type="InterPro" id="IPR002018">
    <property type="entry name" value="CarbesteraseB"/>
</dbReference>
<dbReference type="EC" id="3.1.1.-" evidence="3"/>